<dbReference type="NCBIfam" id="TIGR01123">
    <property type="entry name" value="ilvE_II"/>
    <property type="match status" value="1"/>
</dbReference>
<dbReference type="SUPFAM" id="SSF56752">
    <property type="entry name" value="D-aminoacid aminotransferase-like PLP-dependent enzymes"/>
    <property type="match status" value="1"/>
</dbReference>
<dbReference type="EMBL" id="BMMZ01000008">
    <property type="protein sequence ID" value="GGL71879.1"/>
    <property type="molecule type" value="Genomic_DNA"/>
</dbReference>
<dbReference type="InterPro" id="IPR043132">
    <property type="entry name" value="BCAT-like_C"/>
</dbReference>
<dbReference type="AlphaFoldDB" id="A0A917SCF1"/>
<dbReference type="GO" id="GO:0008652">
    <property type="term" value="P:amino acid biosynthetic process"/>
    <property type="evidence" value="ECO:0007669"/>
    <property type="project" value="UniProtKB-KW"/>
</dbReference>
<evidence type="ECO:0000313" key="16">
    <source>
        <dbReference type="EMBL" id="GGL71879.1"/>
    </source>
</evidence>
<protein>
    <recommendedName>
        <fullName evidence="6">branched-chain-amino-acid transaminase</fullName>
        <ecNumber evidence="6">2.6.1.42</ecNumber>
    </recommendedName>
</protein>
<dbReference type="Gene3D" id="3.30.470.10">
    <property type="match status" value="1"/>
</dbReference>
<evidence type="ECO:0000256" key="9">
    <source>
        <dbReference type="ARBA" id="ARBA00022679"/>
    </source>
</evidence>
<evidence type="ECO:0000256" key="8">
    <source>
        <dbReference type="ARBA" id="ARBA00022605"/>
    </source>
</evidence>
<evidence type="ECO:0000313" key="17">
    <source>
        <dbReference type="Proteomes" id="UP000613840"/>
    </source>
</evidence>
<comment type="pathway">
    <text evidence="3">Amino-acid biosynthesis; L-valine biosynthesis; L-valine from pyruvate: step 4/4.</text>
</comment>
<evidence type="ECO:0000256" key="11">
    <source>
        <dbReference type="ARBA" id="ARBA00023304"/>
    </source>
</evidence>
<keyword evidence="7 16" id="KW-0032">Aminotransferase</keyword>
<keyword evidence="8" id="KW-0028">Amino-acid biosynthesis</keyword>
<keyword evidence="17" id="KW-1185">Reference proteome</keyword>
<dbReference type="Proteomes" id="UP000613840">
    <property type="component" value="Unassembled WGS sequence"/>
</dbReference>
<dbReference type="InterPro" id="IPR001544">
    <property type="entry name" value="Aminotrans_IV"/>
</dbReference>
<dbReference type="InterPro" id="IPR005786">
    <property type="entry name" value="B_amino_transII"/>
</dbReference>
<evidence type="ECO:0000256" key="15">
    <source>
        <dbReference type="PIRSR" id="PIRSR006468-1"/>
    </source>
</evidence>
<accession>A0A917SCF1</accession>
<dbReference type="InterPro" id="IPR033939">
    <property type="entry name" value="BCAT_family"/>
</dbReference>
<evidence type="ECO:0000256" key="7">
    <source>
        <dbReference type="ARBA" id="ARBA00022576"/>
    </source>
</evidence>
<dbReference type="InterPro" id="IPR036038">
    <property type="entry name" value="Aminotransferase-like"/>
</dbReference>
<sequence length="353" mass="37803">MTERTQTRQTQAGTGLGFGALFSKHVISARYVAGAWSGLEVRDFEDLRFSPAAMVMHYGQAIFEGLKAFRATDSDEVLIFRAADCARRFDRSAARMAMPPLPAGMFLDAVRTLVGVDVAEVPSVPGSSLYIRPVMFADEPSLAVRPSTEFSFLVLASPVDSFFASGRTMIDAYAQSSHIRAALGGTGDVKCSGNYAGAMAAKADAQRHDCDEVLWLDAREHHYVEEFGAMNCFVVRGSGERAELITPPLAGTILPGHTRATVITLAGRRGLTVLQEPIELGQVLDDGGPVSEVFACGTAAGVAPVHRILTDTGRERIIGDQPGPLTAQLAADYVAVTHGQLEPEPDWIIRIPG</sequence>
<organism evidence="16 17">
    <name type="scientific">Microlunatus endophyticus</name>
    <dbReference type="NCBI Taxonomy" id="1716077"/>
    <lineage>
        <taxon>Bacteria</taxon>
        <taxon>Bacillati</taxon>
        <taxon>Actinomycetota</taxon>
        <taxon>Actinomycetes</taxon>
        <taxon>Propionibacteriales</taxon>
        <taxon>Propionibacteriaceae</taxon>
        <taxon>Microlunatus</taxon>
    </lineage>
</organism>
<gene>
    <name evidence="16" type="primary">ilvE</name>
    <name evidence="16" type="ORF">GCM10011575_32740</name>
</gene>
<dbReference type="CDD" id="cd01557">
    <property type="entry name" value="BCAT_beta_family"/>
    <property type="match status" value="1"/>
</dbReference>
<dbReference type="PIRSF" id="PIRSF006468">
    <property type="entry name" value="BCAT1"/>
    <property type="match status" value="1"/>
</dbReference>
<evidence type="ECO:0000256" key="13">
    <source>
        <dbReference type="ARBA" id="ARBA00048798"/>
    </source>
</evidence>
<dbReference type="NCBIfam" id="NF009897">
    <property type="entry name" value="PRK13357.1"/>
    <property type="match status" value="1"/>
</dbReference>
<comment type="catalytic activity">
    <reaction evidence="14">
        <text>L-leucine + 2-oxoglutarate = 4-methyl-2-oxopentanoate + L-glutamate</text>
        <dbReference type="Rhea" id="RHEA:18321"/>
        <dbReference type="ChEBI" id="CHEBI:16810"/>
        <dbReference type="ChEBI" id="CHEBI:17865"/>
        <dbReference type="ChEBI" id="CHEBI:29985"/>
        <dbReference type="ChEBI" id="CHEBI:57427"/>
        <dbReference type="EC" id="2.6.1.42"/>
    </reaction>
</comment>
<reference evidence="16" key="1">
    <citation type="journal article" date="2014" name="Int. J. Syst. Evol. Microbiol.">
        <title>Complete genome sequence of Corynebacterium casei LMG S-19264T (=DSM 44701T), isolated from a smear-ripened cheese.</title>
        <authorList>
            <consortium name="US DOE Joint Genome Institute (JGI-PGF)"/>
            <person name="Walter F."/>
            <person name="Albersmeier A."/>
            <person name="Kalinowski J."/>
            <person name="Ruckert C."/>
        </authorList>
    </citation>
    <scope>NUCLEOTIDE SEQUENCE</scope>
    <source>
        <strain evidence="16">CGMCC 4.7306</strain>
    </source>
</reference>
<keyword evidence="11" id="KW-0100">Branched-chain amino acid biosynthesis</keyword>
<dbReference type="PANTHER" id="PTHR11825">
    <property type="entry name" value="SUBGROUP IIII AMINOTRANSFERASE"/>
    <property type="match status" value="1"/>
</dbReference>
<comment type="cofactor">
    <cofactor evidence="1">
        <name>pyridoxal 5'-phosphate</name>
        <dbReference type="ChEBI" id="CHEBI:597326"/>
    </cofactor>
</comment>
<dbReference type="GO" id="GO:0004084">
    <property type="term" value="F:branched-chain-amino-acid transaminase activity"/>
    <property type="evidence" value="ECO:0007669"/>
    <property type="project" value="UniProtKB-EC"/>
</dbReference>
<dbReference type="EC" id="2.6.1.42" evidence="6"/>
<comment type="caution">
    <text evidence="16">The sequence shown here is derived from an EMBL/GenBank/DDBJ whole genome shotgun (WGS) entry which is preliminary data.</text>
</comment>
<evidence type="ECO:0000256" key="1">
    <source>
        <dbReference type="ARBA" id="ARBA00001933"/>
    </source>
</evidence>
<dbReference type="RefSeq" id="WP_188896438.1">
    <property type="nucleotide sequence ID" value="NZ_BMMZ01000008.1"/>
</dbReference>
<evidence type="ECO:0000256" key="10">
    <source>
        <dbReference type="ARBA" id="ARBA00022898"/>
    </source>
</evidence>
<comment type="similarity">
    <text evidence="5">Belongs to the class-IV pyridoxal-phosphate-dependent aminotransferase family.</text>
</comment>
<evidence type="ECO:0000256" key="5">
    <source>
        <dbReference type="ARBA" id="ARBA00009320"/>
    </source>
</evidence>
<comment type="catalytic activity">
    <reaction evidence="12">
        <text>L-valine + 2-oxoglutarate = 3-methyl-2-oxobutanoate + L-glutamate</text>
        <dbReference type="Rhea" id="RHEA:24813"/>
        <dbReference type="ChEBI" id="CHEBI:11851"/>
        <dbReference type="ChEBI" id="CHEBI:16810"/>
        <dbReference type="ChEBI" id="CHEBI:29985"/>
        <dbReference type="ChEBI" id="CHEBI:57762"/>
        <dbReference type="EC" id="2.6.1.42"/>
    </reaction>
</comment>
<evidence type="ECO:0000256" key="3">
    <source>
        <dbReference type="ARBA" id="ARBA00004931"/>
    </source>
</evidence>
<keyword evidence="9" id="KW-0808">Transferase</keyword>
<proteinExistence type="inferred from homology"/>
<evidence type="ECO:0000256" key="4">
    <source>
        <dbReference type="ARBA" id="ARBA00005072"/>
    </source>
</evidence>
<evidence type="ECO:0000256" key="14">
    <source>
        <dbReference type="ARBA" id="ARBA00049229"/>
    </source>
</evidence>
<dbReference type="PANTHER" id="PTHR11825:SF44">
    <property type="entry name" value="BRANCHED-CHAIN-AMINO-ACID AMINOTRANSFERASE"/>
    <property type="match status" value="1"/>
</dbReference>
<keyword evidence="10" id="KW-0663">Pyridoxal phosphate</keyword>
<dbReference type="GO" id="GO:0009082">
    <property type="term" value="P:branched-chain amino acid biosynthetic process"/>
    <property type="evidence" value="ECO:0007669"/>
    <property type="project" value="UniProtKB-KW"/>
</dbReference>
<name>A0A917SCF1_9ACTN</name>
<evidence type="ECO:0000256" key="6">
    <source>
        <dbReference type="ARBA" id="ARBA00013053"/>
    </source>
</evidence>
<comment type="pathway">
    <text evidence="2">Amino-acid biosynthesis; L-isoleucine biosynthesis; L-isoleucine from 2-oxobutanoate: step 4/4.</text>
</comment>
<comment type="catalytic activity">
    <reaction evidence="13">
        <text>L-isoleucine + 2-oxoglutarate = (S)-3-methyl-2-oxopentanoate + L-glutamate</text>
        <dbReference type="Rhea" id="RHEA:24801"/>
        <dbReference type="ChEBI" id="CHEBI:16810"/>
        <dbReference type="ChEBI" id="CHEBI:29985"/>
        <dbReference type="ChEBI" id="CHEBI:35146"/>
        <dbReference type="ChEBI" id="CHEBI:58045"/>
        <dbReference type="EC" id="2.6.1.42"/>
    </reaction>
</comment>
<comment type="pathway">
    <text evidence="4">Amino-acid biosynthesis; L-leucine biosynthesis; L-leucine from 3-methyl-2-oxobutanoate: step 4/4.</text>
</comment>
<feature type="modified residue" description="N6-(pyridoxal phosphate)lysine" evidence="15">
    <location>
        <position position="190"/>
    </location>
</feature>
<evidence type="ECO:0000256" key="12">
    <source>
        <dbReference type="ARBA" id="ARBA00048212"/>
    </source>
</evidence>
<dbReference type="Gene3D" id="3.20.10.10">
    <property type="entry name" value="D-amino Acid Aminotransferase, subunit A, domain 2"/>
    <property type="match status" value="1"/>
</dbReference>
<evidence type="ECO:0000256" key="2">
    <source>
        <dbReference type="ARBA" id="ARBA00004824"/>
    </source>
</evidence>
<reference evidence="16" key="2">
    <citation type="submission" date="2020-09" db="EMBL/GenBank/DDBJ databases">
        <authorList>
            <person name="Sun Q."/>
            <person name="Zhou Y."/>
        </authorList>
    </citation>
    <scope>NUCLEOTIDE SEQUENCE</scope>
    <source>
        <strain evidence="16">CGMCC 4.7306</strain>
    </source>
</reference>
<dbReference type="Pfam" id="PF01063">
    <property type="entry name" value="Aminotran_4"/>
    <property type="match status" value="1"/>
</dbReference>
<dbReference type="InterPro" id="IPR043131">
    <property type="entry name" value="BCAT-like_N"/>
</dbReference>